<keyword evidence="3" id="KW-1185">Reference proteome</keyword>
<feature type="region of interest" description="Disordered" evidence="1">
    <location>
        <begin position="118"/>
        <end position="157"/>
    </location>
</feature>
<evidence type="ECO:0000313" key="2">
    <source>
        <dbReference type="EMBL" id="VEL18613.1"/>
    </source>
</evidence>
<evidence type="ECO:0000256" key="1">
    <source>
        <dbReference type="SAM" id="MobiDB-lite"/>
    </source>
</evidence>
<evidence type="ECO:0000313" key="3">
    <source>
        <dbReference type="Proteomes" id="UP000784294"/>
    </source>
</evidence>
<comment type="caution">
    <text evidence="2">The sequence shown here is derived from an EMBL/GenBank/DDBJ whole genome shotgun (WGS) entry which is preliminary data.</text>
</comment>
<sequence>MSTTMLAKRLGMYHGIEQRIRADFRLARVLPTERLHARDTVRRHLVLAARLTQRLDAMYNLWVSSPQLTNSPQLPSSSVDASHPIVTNSTSMELDRSHTNYELCETTTVGCDVNVESVTPTTSETSAQPPPASSSDSPLKGSHSTQQQSTKPPPFNYPPPTASSIDLLCGSLSASATLLNALAESPNPLLSGLTEHFVDEGCAEEEVLLNGKLVVFILSINHFRLLILKHYHFFV</sequence>
<name>A0A448WRS0_9PLAT</name>
<gene>
    <name evidence="2" type="ORF">PXEA_LOCUS12053</name>
</gene>
<proteinExistence type="predicted"/>
<organism evidence="2 3">
    <name type="scientific">Protopolystoma xenopodis</name>
    <dbReference type="NCBI Taxonomy" id="117903"/>
    <lineage>
        <taxon>Eukaryota</taxon>
        <taxon>Metazoa</taxon>
        <taxon>Spiralia</taxon>
        <taxon>Lophotrochozoa</taxon>
        <taxon>Platyhelminthes</taxon>
        <taxon>Monogenea</taxon>
        <taxon>Polyopisthocotylea</taxon>
        <taxon>Polystomatidea</taxon>
        <taxon>Polystomatidae</taxon>
        <taxon>Protopolystoma</taxon>
    </lineage>
</organism>
<dbReference type="AlphaFoldDB" id="A0A448WRS0"/>
<reference evidence="2" key="1">
    <citation type="submission" date="2018-11" db="EMBL/GenBank/DDBJ databases">
        <authorList>
            <consortium name="Pathogen Informatics"/>
        </authorList>
    </citation>
    <scope>NUCLEOTIDE SEQUENCE</scope>
</reference>
<dbReference type="Proteomes" id="UP000784294">
    <property type="component" value="Unassembled WGS sequence"/>
</dbReference>
<feature type="compositionally biased region" description="Low complexity" evidence="1">
    <location>
        <begin position="118"/>
        <end position="138"/>
    </location>
</feature>
<protein>
    <submittedName>
        <fullName evidence="2">Uncharacterized protein</fullName>
    </submittedName>
</protein>
<dbReference type="EMBL" id="CAAALY010037790">
    <property type="protein sequence ID" value="VEL18613.1"/>
    <property type="molecule type" value="Genomic_DNA"/>
</dbReference>
<accession>A0A448WRS0</accession>